<proteinExistence type="predicted"/>
<name>A0A9E8LTC6_9BACI</name>
<dbReference type="KEGG" id="faf:OE104_11335"/>
<dbReference type="InterPro" id="IPR050659">
    <property type="entry name" value="Peptidase_M24B"/>
</dbReference>
<dbReference type="PANTHER" id="PTHR46112">
    <property type="entry name" value="AMINOPEPTIDASE"/>
    <property type="match status" value="1"/>
</dbReference>
<accession>A0A9E8LTC6</accession>
<keyword evidence="3" id="KW-0378">Hydrolase</keyword>
<dbReference type="Gene3D" id="3.40.350.10">
    <property type="entry name" value="Creatinase/prolidase N-terminal domain"/>
    <property type="match status" value="1"/>
</dbReference>
<keyword evidence="4" id="KW-1185">Reference proteome</keyword>
<evidence type="ECO:0000313" key="3">
    <source>
        <dbReference type="EMBL" id="WAA09171.1"/>
    </source>
</evidence>
<dbReference type="Pfam" id="PF01321">
    <property type="entry name" value="Creatinase_N"/>
    <property type="match status" value="1"/>
</dbReference>
<dbReference type="AlphaFoldDB" id="A0A9E8LTC6"/>
<sequence>MIKLKLILNIFIAFPPDIFLCSKIKLHIKVLKEKGLDAFIVSNPFSKRYLLGTDNITNYIVVTKNRIYVFKPFDKSKENYSNNDYNNNNFTEFILYKRNELKIELNKVIEEANLNIIGFESNLTYSNWLKLKFYFGKDIVLVPCDYLIEDLRAIKTTREIKIIKEASEITEQLLKGFFANKIPYGTTEIELEKDFEKYIFKNNIERLPFRFEVSTGKKTSLVNSTPSNNVIKPDDLRINPRILDNITPNLAFS</sequence>
<dbReference type="Proteomes" id="UP001164718">
    <property type="component" value="Chromosome"/>
</dbReference>
<protein>
    <submittedName>
        <fullName evidence="3">Aminopeptidase P family N-terminal domain-containing protein</fullName>
    </submittedName>
</protein>
<feature type="domain" description="Creatinase N-terminal" evidence="2">
    <location>
        <begin position="28"/>
        <end position="154"/>
    </location>
</feature>
<dbReference type="RefSeq" id="WP_275416954.1">
    <property type="nucleotide sequence ID" value="NZ_CP106878.1"/>
</dbReference>
<keyword evidence="3" id="KW-0645">Protease</keyword>
<dbReference type="InterPro" id="IPR029149">
    <property type="entry name" value="Creatin/AminoP/Spt16_N"/>
</dbReference>
<reference evidence="3" key="1">
    <citation type="submission" date="2022-09" db="EMBL/GenBank/DDBJ databases">
        <title>Complete Genomes of Fervidibacillus albus and Fervidibacillus halotolerans isolated from tidal flat sediments.</title>
        <authorList>
            <person name="Kwon K.K."/>
            <person name="Yang S.-H."/>
            <person name="Park M.J."/>
            <person name="Oh H.-M."/>
        </authorList>
    </citation>
    <scope>NUCLEOTIDE SEQUENCE</scope>
    <source>
        <strain evidence="3">MEBiC13591</strain>
    </source>
</reference>
<evidence type="ECO:0000259" key="1">
    <source>
        <dbReference type="Pfam" id="PF00557"/>
    </source>
</evidence>
<dbReference type="SUPFAM" id="SSF55920">
    <property type="entry name" value="Creatinase/aminopeptidase"/>
    <property type="match status" value="1"/>
</dbReference>
<dbReference type="GO" id="GO:0004177">
    <property type="term" value="F:aminopeptidase activity"/>
    <property type="evidence" value="ECO:0007669"/>
    <property type="project" value="UniProtKB-KW"/>
</dbReference>
<dbReference type="PANTHER" id="PTHR46112:SF3">
    <property type="entry name" value="AMINOPEPTIDASE YPDF"/>
    <property type="match status" value="1"/>
</dbReference>
<dbReference type="Gene3D" id="3.90.230.10">
    <property type="entry name" value="Creatinase/methionine aminopeptidase superfamily"/>
    <property type="match status" value="1"/>
</dbReference>
<keyword evidence="3" id="KW-0031">Aminopeptidase</keyword>
<feature type="domain" description="Peptidase M24" evidence="1">
    <location>
        <begin position="162"/>
        <end position="236"/>
    </location>
</feature>
<dbReference type="EMBL" id="CP106878">
    <property type="protein sequence ID" value="WAA09171.1"/>
    <property type="molecule type" value="Genomic_DNA"/>
</dbReference>
<evidence type="ECO:0000259" key="2">
    <source>
        <dbReference type="Pfam" id="PF01321"/>
    </source>
</evidence>
<dbReference type="SUPFAM" id="SSF53092">
    <property type="entry name" value="Creatinase/prolidase N-terminal domain"/>
    <property type="match status" value="1"/>
</dbReference>
<evidence type="ECO:0000313" key="4">
    <source>
        <dbReference type="Proteomes" id="UP001164718"/>
    </source>
</evidence>
<dbReference type="InterPro" id="IPR036005">
    <property type="entry name" value="Creatinase/aminopeptidase-like"/>
</dbReference>
<dbReference type="InterPro" id="IPR000587">
    <property type="entry name" value="Creatinase_N"/>
</dbReference>
<dbReference type="InterPro" id="IPR000994">
    <property type="entry name" value="Pept_M24"/>
</dbReference>
<gene>
    <name evidence="3" type="ORF">OE104_11335</name>
</gene>
<dbReference type="Pfam" id="PF00557">
    <property type="entry name" value="Peptidase_M24"/>
    <property type="match status" value="1"/>
</dbReference>
<organism evidence="3 4">
    <name type="scientific">Fervidibacillus albus</name>
    <dbReference type="NCBI Taxonomy" id="2980026"/>
    <lineage>
        <taxon>Bacteria</taxon>
        <taxon>Bacillati</taxon>
        <taxon>Bacillota</taxon>
        <taxon>Bacilli</taxon>
        <taxon>Bacillales</taxon>
        <taxon>Bacillaceae</taxon>
        <taxon>Fervidibacillus</taxon>
    </lineage>
</organism>